<proteinExistence type="predicted"/>
<reference evidence="2" key="1">
    <citation type="submission" date="2020-07" db="EMBL/GenBank/DDBJ databases">
        <title>The High-quality genome of the commercially important snow crab, Chionoecetes opilio.</title>
        <authorList>
            <person name="Jeong J.-H."/>
            <person name="Ryu S."/>
        </authorList>
    </citation>
    <scope>NUCLEOTIDE SEQUENCE</scope>
    <source>
        <strain evidence="2">MADBK_172401_WGS</strain>
        <tissue evidence="2">Digestive gland</tissue>
    </source>
</reference>
<accession>A0A8J4XRK9</accession>
<dbReference type="OrthoDB" id="10065625at2759"/>
<comment type="caution">
    <text evidence="2">The sequence shown here is derived from an EMBL/GenBank/DDBJ whole genome shotgun (WGS) entry which is preliminary data.</text>
</comment>
<dbReference type="EMBL" id="JACEEZ010021833">
    <property type="protein sequence ID" value="KAG0713033.1"/>
    <property type="molecule type" value="Genomic_DNA"/>
</dbReference>
<organism evidence="2 3">
    <name type="scientific">Chionoecetes opilio</name>
    <name type="common">Atlantic snow crab</name>
    <name type="synonym">Cancer opilio</name>
    <dbReference type="NCBI Taxonomy" id="41210"/>
    <lineage>
        <taxon>Eukaryota</taxon>
        <taxon>Metazoa</taxon>
        <taxon>Ecdysozoa</taxon>
        <taxon>Arthropoda</taxon>
        <taxon>Crustacea</taxon>
        <taxon>Multicrustacea</taxon>
        <taxon>Malacostraca</taxon>
        <taxon>Eumalacostraca</taxon>
        <taxon>Eucarida</taxon>
        <taxon>Decapoda</taxon>
        <taxon>Pleocyemata</taxon>
        <taxon>Brachyura</taxon>
        <taxon>Eubrachyura</taxon>
        <taxon>Majoidea</taxon>
        <taxon>Majidae</taxon>
        <taxon>Chionoecetes</taxon>
    </lineage>
</organism>
<dbReference type="AlphaFoldDB" id="A0A8J4XRK9"/>
<evidence type="ECO:0000313" key="3">
    <source>
        <dbReference type="Proteomes" id="UP000770661"/>
    </source>
</evidence>
<evidence type="ECO:0000256" key="1">
    <source>
        <dbReference type="SAM" id="MobiDB-lite"/>
    </source>
</evidence>
<evidence type="ECO:0000313" key="2">
    <source>
        <dbReference type="EMBL" id="KAG0713033.1"/>
    </source>
</evidence>
<sequence>MLQTSTFFLYLPQIILMNRLRSCVLFINTFKDGTFSGDGDEDGRGSAGRGLGCEVVLGLVQSCMACEVLEVHATAGGCVDTCRTEERRLTAAGDDRRRALITIVSAYNDCKGKTEIVDRDSCGQSGQAVISPTVKGGGGVLVWASGGFIKPTDAALAVAYTLRNDIPCTCAHSLESHNFLPSGFDFNVTLIKFICAVYCSPYSTDYVQFFDYLTSKVEHISSHFSLAEISILRDFNVHHQHFTDQPVEFAYRCSILQDLEQLVQHPTLLEENTALVDMCADVRRLPILEALYIKEINPKLNVQANDLQALPSMKRTRANNSLLTEKQSEDQTTNKRLPLTETRSRSYLPISAANRLRGRQTSSINRASPRI</sequence>
<name>A0A8J4XRK9_CHIOP</name>
<protein>
    <submittedName>
        <fullName evidence="2">Uncharacterized protein</fullName>
    </submittedName>
</protein>
<dbReference type="Proteomes" id="UP000770661">
    <property type="component" value="Unassembled WGS sequence"/>
</dbReference>
<feature type="region of interest" description="Disordered" evidence="1">
    <location>
        <begin position="321"/>
        <end position="352"/>
    </location>
</feature>
<keyword evidence="3" id="KW-1185">Reference proteome</keyword>
<gene>
    <name evidence="2" type="ORF">GWK47_017127</name>
</gene>